<feature type="transmembrane region" description="Helical" evidence="14">
    <location>
        <begin position="341"/>
        <end position="371"/>
    </location>
</feature>
<keyword evidence="3" id="KW-0813">Transport</keyword>
<feature type="transmembrane region" description="Helical" evidence="14">
    <location>
        <begin position="419"/>
        <end position="445"/>
    </location>
</feature>
<keyword evidence="5 14" id="KW-0812">Transmembrane</keyword>
<keyword evidence="10 14" id="KW-0472">Membrane</keyword>
<evidence type="ECO:0000256" key="9">
    <source>
        <dbReference type="ARBA" id="ARBA00023065"/>
    </source>
</evidence>
<keyword evidence="11" id="KW-0739">Sodium transport</keyword>
<evidence type="ECO:0000256" key="1">
    <source>
        <dbReference type="ARBA" id="ARBA00004651"/>
    </source>
</evidence>
<dbReference type="EMBL" id="MWAK01000041">
    <property type="protein sequence ID" value="OPZ93166.1"/>
    <property type="molecule type" value="Genomic_DNA"/>
</dbReference>
<keyword evidence="6" id="KW-0769">Symport</keyword>
<feature type="transmembrane region" description="Helical" evidence="14">
    <location>
        <begin position="170"/>
        <end position="191"/>
    </location>
</feature>
<dbReference type="InterPro" id="IPR038377">
    <property type="entry name" value="Na/Glc_symporter_sf"/>
</dbReference>
<dbReference type="Pfam" id="PF00474">
    <property type="entry name" value="SSF"/>
    <property type="match status" value="1"/>
</dbReference>
<organism evidence="15">
    <name type="scientific">candidate division TA06 bacterium ADurb.Bin417</name>
    <dbReference type="NCBI Taxonomy" id="1852828"/>
    <lineage>
        <taxon>Bacteria</taxon>
        <taxon>Bacteria division TA06</taxon>
    </lineage>
</organism>
<comment type="caution">
    <text evidence="15">The sequence shown here is derived from an EMBL/GenBank/DDBJ whole genome shotgun (WGS) entry which is preliminary data.</text>
</comment>
<feature type="transmembrane region" description="Helical" evidence="14">
    <location>
        <begin position="88"/>
        <end position="107"/>
    </location>
</feature>
<feature type="transmembrane region" description="Helical" evidence="14">
    <location>
        <begin position="203"/>
        <end position="226"/>
    </location>
</feature>
<reference evidence="15" key="1">
    <citation type="submission" date="2017-02" db="EMBL/GenBank/DDBJ databases">
        <title>Delving into the versatile metabolic prowess of the omnipresent phylum Bacteroidetes.</title>
        <authorList>
            <person name="Nobu M.K."/>
            <person name="Mei R."/>
            <person name="Narihiro T."/>
            <person name="Kuroda K."/>
            <person name="Liu W.-T."/>
        </authorList>
    </citation>
    <scope>NUCLEOTIDE SEQUENCE</scope>
    <source>
        <strain evidence="15">ADurb.Bin417</strain>
    </source>
</reference>
<dbReference type="PANTHER" id="PTHR48086">
    <property type="entry name" value="SODIUM/PROLINE SYMPORTER-RELATED"/>
    <property type="match status" value="1"/>
</dbReference>
<dbReference type="GO" id="GO:0005886">
    <property type="term" value="C:plasma membrane"/>
    <property type="evidence" value="ECO:0007669"/>
    <property type="project" value="UniProtKB-SubCell"/>
</dbReference>
<dbReference type="PROSITE" id="PS50283">
    <property type="entry name" value="NA_SOLUT_SYMP_3"/>
    <property type="match status" value="1"/>
</dbReference>
<evidence type="ECO:0000256" key="14">
    <source>
        <dbReference type="SAM" id="Phobius"/>
    </source>
</evidence>
<evidence type="ECO:0000256" key="5">
    <source>
        <dbReference type="ARBA" id="ARBA00022692"/>
    </source>
</evidence>
<dbReference type="Gene3D" id="1.20.1730.10">
    <property type="entry name" value="Sodium/glucose cotransporter"/>
    <property type="match status" value="1"/>
</dbReference>
<feature type="transmembrane region" description="Helical" evidence="14">
    <location>
        <begin position="139"/>
        <end position="158"/>
    </location>
</feature>
<sequence>MNELIFAPVPVPGFAYGAWAAVGLGLMLAVCFAVGFLSRKKAATFEHFLVGHRDIGPVMTGLALGATWLSGWATLGMMGVTYQVGWSGMWFAGIWTLFGIIPCLFLTGRKMQQYSAKFGARTVPDVLGIRFQSRVVQSLAALVMIFFTTLYAVGQFKAGATCWHAVTGLPTFWCLLLSTVVVFIYMIVGGYTGTQWSLAIQGAVLGVACFALGLAALVFVGGPAAMNLKLMAENPSLLALMRTDLPATGNTQLFSHPVGIVSTFFIFLTMAVGFPHNVARFLGMRKMTRKDMMLLTLMVFLVAGPPIFLNAITGLCSRAHFGPQLLGLAPWKADLAAPYLAMAAGGTFLSTLYITGVFAAALSTLAGMLMVMAGNVTRDIIHIWRPQTPDKVLLKLTKVLLAIFLLIPFYWTFHKPPELLAVFMGYASIGLGGIFIFCTAVSFYWRRATAAGAILCMVYGVLATLIGGIMTARGKIGMGTLEFIVLIGCGICYFLGSYLQKPLPAEKLKELF</sequence>
<comment type="catalytic activity">
    <reaction evidence="12">
        <text>L-proline(in) + Na(+)(in) = L-proline(out) + Na(+)(out)</text>
        <dbReference type="Rhea" id="RHEA:28967"/>
        <dbReference type="ChEBI" id="CHEBI:29101"/>
        <dbReference type="ChEBI" id="CHEBI:60039"/>
    </reaction>
</comment>
<comment type="similarity">
    <text evidence="2 13">Belongs to the sodium:solute symporter (SSF) (TC 2.A.21) family.</text>
</comment>
<accession>A0A1V5MIZ5</accession>
<evidence type="ECO:0000256" key="7">
    <source>
        <dbReference type="ARBA" id="ARBA00022989"/>
    </source>
</evidence>
<dbReference type="AlphaFoldDB" id="A0A1V5MIZ5"/>
<dbReference type="InterPro" id="IPR050277">
    <property type="entry name" value="Sodium:Solute_Symporter"/>
</dbReference>
<evidence type="ECO:0000256" key="13">
    <source>
        <dbReference type="RuleBase" id="RU362091"/>
    </source>
</evidence>
<keyword evidence="7 14" id="KW-1133">Transmembrane helix</keyword>
<evidence type="ECO:0000256" key="4">
    <source>
        <dbReference type="ARBA" id="ARBA00022475"/>
    </source>
</evidence>
<dbReference type="GO" id="GO:0006814">
    <property type="term" value="P:sodium ion transport"/>
    <property type="evidence" value="ECO:0007669"/>
    <property type="project" value="UniProtKB-KW"/>
</dbReference>
<feature type="transmembrane region" description="Helical" evidence="14">
    <location>
        <begin position="476"/>
        <end position="499"/>
    </location>
</feature>
<keyword evidence="8" id="KW-0915">Sodium</keyword>
<proteinExistence type="inferred from homology"/>
<feature type="transmembrane region" description="Helical" evidence="14">
    <location>
        <begin position="452"/>
        <end position="470"/>
    </location>
</feature>
<evidence type="ECO:0000256" key="12">
    <source>
        <dbReference type="ARBA" id="ARBA00033708"/>
    </source>
</evidence>
<feature type="transmembrane region" description="Helical" evidence="14">
    <location>
        <begin position="16"/>
        <end position="37"/>
    </location>
</feature>
<keyword evidence="4" id="KW-1003">Cell membrane</keyword>
<dbReference type="Proteomes" id="UP000485484">
    <property type="component" value="Unassembled WGS sequence"/>
</dbReference>
<feature type="transmembrane region" description="Helical" evidence="14">
    <location>
        <begin position="58"/>
        <end position="82"/>
    </location>
</feature>
<evidence type="ECO:0000256" key="8">
    <source>
        <dbReference type="ARBA" id="ARBA00023053"/>
    </source>
</evidence>
<dbReference type="InterPro" id="IPR001734">
    <property type="entry name" value="Na/solute_symporter"/>
</dbReference>
<evidence type="ECO:0000256" key="2">
    <source>
        <dbReference type="ARBA" id="ARBA00006434"/>
    </source>
</evidence>
<evidence type="ECO:0000313" key="15">
    <source>
        <dbReference type="EMBL" id="OPZ93166.1"/>
    </source>
</evidence>
<feature type="transmembrane region" description="Helical" evidence="14">
    <location>
        <begin position="254"/>
        <end position="274"/>
    </location>
</feature>
<name>A0A1V5MIZ5_UNCT6</name>
<gene>
    <name evidence="15" type="primary">putP</name>
    <name evidence="15" type="ORF">BWY73_00462</name>
</gene>
<feature type="transmembrane region" description="Helical" evidence="14">
    <location>
        <begin position="392"/>
        <end position="413"/>
    </location>
</feature>
<evidence type="ECO:0000256" key="3">
    <source>
        <dbReference type="ARBA" id="ARBA00022448"/>
    </source>
</evidence>
<evidence type="ECO:0000256" key="10">
    <source>
        <dbReference type="ARBA" id="ARBA00023136"/>
    </source>
</evidence>
<comment type="subcellular location">
    <subcellularLocation>
        <location evidence="1">Cell membrane</location>
        <topology evidence="1">Multi-pass membrane protein</topology>
    </subcellularLocation>
</comment>
<evidence type="ECO:0000256" key="11">
    <source>
        <dbReference type="ARBA" id="ARBA00023201"/>
    </source>
</evidence>
<protein>
    <submittedName>
        <fullName evidence="15">Sodium/proline symporter</fullName>
    </submittedName>
</protein>
<dbReference type="GO" id="GO:0015293">
    <property type="term" value="F:symporter activity"/>
    <property type="evidence" value="ECO:0007669"/>
    <property type="project" value="UniProtKB-KW"/>
</dbReference>
<keyword evidence="9" id="KW-0406">Ion transport</keyword>
<evidence type="ECO:0000256" key="6">
    <source>
        <dbReference type="ARBA" id="ARBA00022847"/>
    </source>
</evidence>
<dbReference type="PANTHER" id="PTHR48086:SF3">
    <property type="entry name" value="SODIUM_PROLINE SYMPORTER"/>
    <property type="match status" value="1"/>
</dbReference>
<feature type="transmembrane region" description="Helical" evidence="14">
    <location>
        <begin position="294"/>
        <end position="321"/>
    </location>
</feature>